<feature type="domain" description="Rhamnogalacturonase A/B/Epimerase-like pectate lyase" evidence="2">
    <location>
        <begin position="24"/>
        <end position="89"/>
    </location>
</feature>
<dbReference type="PANTHER" id="PTHR31339:SF9">
    <property type="entry name" value="PLASMIN AND FIBRONECTIN-BINDING PROTEIN A"/>
    <property type="match status" value="1"/>
</dbReference>
<name>A0A7S7NMW9_PALFE</name>
<proteinExistence type="predicted"/>
<dbReference type="InterPro" id="IPR011050">
    <property type="entry name" value="Pectin_lyase_fold/virulence"/>
</dbReference>
<feature type="domain" description="Right handed beta helix" evidence="3">
    <location>
        <begin position="153"/>
        <end position="247"/>
    </location>
</feature>
<evidence type="ECO:0000256" key="1">
    <source>
        <dbReference type="SAM" id="SignalP"/>
    </source>
</evidence>
<dbReference type="AlphaFoldDB" id="A0A7S7NMW9"/>
<evidence type="ECO:0000313" key="5">
    <source>
        <dbReference type="Proteomes" id="UP000593892"/>
    </source>
</evidence>
<accession>A0A7S7NMW9</accession>
<evidence type="ECO:0000313" key="4">
    <source>
        <dbReference type="EMBL" id="QOY86475.1"/>
    </source>
</evidence>
<reference evidence="4 5" key="1">
    <citation type="submission" date="2020-10" db="EMBL/GenBank/DDBJ databases">
        <title>Complete genome sequence of Paludibaculum fermentans P105T, a facultatively anaerobic acidobacterium capable of dissimilatory Fe(III) reduction.</title>
        <authorList>
            <person name="Dedysh S.N."/>
            <person name="Beletsky A.V."/>
            <person name="Kulichevskaya I.S."/>
            <person name="Mardanov A.V."/>
            <person name="Ravin N.V."/>
        </authorList>
    </citation>
    <scope>NUCLEOTIDE SEQUENCE [LARGE SCALE GENOMIC DNA]</scope>
    <source>
        <strain evidence="4 5">P105</strain>
    </source>
</reference>
<dbReference type="KEGG" id="pfer:IRI77_27275"/>
<protein>
    <submittedName>
        <fullName evidence="4">Glycoside hydrolase family 28 protein</fullName>
    </submittedName>
</protein>
<dbReference type="InterPro" id="IPR024535">
    <property type="entry name" value="RHGA/B-epi-like_pectate_lyase"/>
</dbReference>
<dbReference type="PANTHER" id="PTHR31339">
    <property type="entry name" value="PECTIN LYASE-RELATED"/>
    <property type="match status" value="1"/>
</dbReference>
<dbReference type="InterPro" id="IPR039448">
    <property type="entry name" value="Beta_helix"/>
</dbReference>
<sequence length="526" mass="56526">MRLHSGLRPLALALLALATQAATFNVKDFGAAGDGKTLDSPAINKAIEAAAAAGGGTVIVPAGTYLSGSIRLKSHITLQLDSGSVIEASSDGPAFDPPEPNESTKFQDFGHSHWHNSLIWGESLEDIAITGPGLLHGKGLTRGERQQGGNKTIALKLCRNVTLRDFSILNGGHFGVLATGVENLTIDNLRIDTNRDGLDIDSCRNVRISNCSVNSPNDDAIVLKTSHGLGSAKPTENVTITNCLVAGYDIGSLLDGTNKRTLTRAPDRDGPTGRIKLGTESEGDFRNITISNIVFDRSRGLALESVDGSRIEDVAVSNLTMRDVSNAPIFLRLGARMRAPEGTPVGAIRRVSISNVVVSDADPRYGSILSGIPGHEIEDVKLSHITIHYRGGLTLDDTAKQPANLVNTFFFRAQGGIPPREAYATPEREKEYPEPSMFGLLPAYGFFLRHAKGIEMDHIRLTFARDDTRPAFVLEDVTGIELDHVQAQKAAGAISMRLKDVRGLVTRDSSVAPDGRFDQLESRELK</sequence>
<dbReference type="Gene3D" id="2.160.20.10">
    <property type="entry name" value="Single-stranded right-handed beta-helix, Pectin lyase-like"/>
    <property type="match status" value="1"/>
</dbReference>
<dbReference type="SMART" id="SM00710">
    <property type="entry name" value="PbH1"/>
    <property type="match status" value="6"/>
</dbReference>
<keyword evidence="5" id="KW-1185">Reference proteome</keyword>
<dbReference type="SUPFAM" id="SSF51126">
    <property type="entry name" value="Pectin lyase-like"/>
    <property type="match status" value="1"/>
</dbReference>
<evidence type="ECO:0000259" key="3">
    <source>
        <dbReference type="Pfam" id="PF13229"/>
    </source>
</evidence>
<dbReference type="InterPro" id="IPR051801">
    <property type="entry name" value="GH28_Enzymes"/>
</dbReference>
<dbReference type="EMBL" id="CP063849">
    <property type="protein sequence ID" value="QOY86475.1"/>
    <property type="molecule type" value="Genomic_DNA"/>
</dbReference>
<keyword evidence="1" id="KW-0732">Signal</keyword>
<dbReference type="InterPro" id="IPR006626">
    <property type="entry name" value="PbH1"/>
</dbReference>
<dbReference type="GO" id="GO:0016787">
    <property type="term" value="F:hydrolase activity"/>
    <property type="evidence" value="ECO:0007669"/>
    <property type="project" value="UniProtKB-KW"/>
</dbReference>
<dbReference type="Proteomes" id="UP000593892">
    <property type="component" value="Chromosome"/>
</dbReference>
<feature type="chain" id="PRO_5032469421" evidence="1">
    <location>
        <begin position="22"/>
        <end position="526"/>
    </location>
</feature>
<dbReference type="Pfam" id="PF12708">
    <property type="entry name" value="Pect-lyase_RHGA_epim"/>
    <property type="match status" value="1"/>
</dbReference>
<dbReference type="Pfam" id="PF13229">
    <property type="entry name" value="Beta_helix"/>
    <property type="match status" value="1"/>
</dbReference>
<dbReference type="RefSeq" id="WP_194448144.1">
    <property type="nucleotide sequence ID" value="NZ_CP063849.1"/>
</dbReference>
<evidence type="ECO:0000259" key="2">
    <source>
        <dbReference type="Pfam" id="PF12708"/>
    </source>
</evidence>
<organism evidence="4 5">
    <name type="scientific">Paludibaculum fermentans</name>
    <dbReference type="NCBI Taxonomy" id="1473598"/>
    <lineage>
        <taxon>Bacteria</taxon>
        <taxon>Pseudomonadati</taxon>
        <taxon>Acidobacteriota</taxon>
        <taxon>Terriglobia</taxon>
        <taxon>Bryobacterales</taxon>
        <taxon>Bryobacteraceae</taxon>
        <taxon>Paludibaculum</taxon>
    </lineage>
</organism>
<keyword evidence="4" id="KW-0378">Hydrolase</keyword>
<feature type="signal peptide" evidence="1">
    <location>
        <begin position="1"/>
        <end position="21"/>
    </location>
</feature>
<dbReference type="InterPro" id="IPR012334">
    <property type="entry name" value="Pectin_lyas_fold"/>
</dbReference>
<gene>
    <name evidence="4" type="ORF">IRI77_27275</name>
</gene>